<name>Q8KLI4_RHIEC</name>
<keyword evidence="3" id="KW-1185">Reference proteome</keyword>
<evidence type="ECO:0000256" key="1">
    <source>
        <dbReference type="SAM" id="MobiDB-lite"/>
    </source>
</evidence>
<sequence>MSGVLKACTGNALICESIPVPIIFSRGRDRQASMSSGNLRRYPACRSMGCDSQSEPGRFARGTPFRFNRRMLLPIAASHFVWNQTVANRTFRKNPSARSGRSTTFDAGIDQPGSADGSNVISTICLIIAENVFGLLLPE</sequence>
<dbReference type="AlphaFoldDB" id="Q8KLI4"/>
<protein>
    <submittedName>
        <fullName evidence="2">Uncharacterized protein</fullName>
    </submittedName>
</protein>
<reference evidence="3" key="1">
    <citation type="journal article" date="2003" name="Genome Biol.">
        <title>The mosaic structure of the symbiotic plasmid of Rhizobium etli CFN42 and its relation to other symbiotic genome compartments.</title>
        <authorList>
            <person name="Gonzalez V."/>
            <person name="Bustos P."/>
            <person name="Ramirez-Romero M.A."/>
            <person name="Medrano-Soto A."/>
            <person name="Salgado H."/>
            <person name="Hernandez-Gonzalez I."/>
            <person name="Hernandez-Celis J.C."/>
            <person name="Quintero V."/>
            <person name="Moreno-Hagelsieb G."/>
            <person name="Girard L."/>
            <person name="Rodriguez O."/>
            <person name="Flores M."/>
            <person name="Cevallos M.A."/>
            <person name="Collado-Vides J."/>
            <person name="Romero D."/>
            <person name="Davila G."/>
        </authorList>
    </citation>
    <scope>NUCLEOTIDE SEQUENCE [LARGE SCALE GENOMIC DNA]</scope>
    <source>
        <strain evidence="3">ATCC 51251 / DSM 11541 / JCM 21823 / NBRC 15573 / CFN 42</strain>
    </source>
</reference>
<evidence type="ECO:0000313" key="3">
    <source>
        <dbReference type="Proteomes" id="UP000001936"/>
    </source>
</evidence>
<dbReference type="HOGENOM" id="CLU_153229_0_0_5"/>
<dbReference type="KEGG" id="ret:RHE_PD00311"/>
<dbReference type="Proteomes" id="UP000001936">
    <property type="component" value="Plasmid p42d"/>
</dbReference>
<feature type="region of interest" description="Disordered" evidence="1">
    <location>
        <begin position="92"/>
        <end position="112"/>
    </location>
</feature>
<geneLocation type="plasmid" evidence="2 3">
    <name>p42d</name>
</geneLocation>
<reference evidence="3" key="2">
    <citation type="journal article" date="2006" name="Proc. Natl. Acad. Sci. U.S.A.">
        <title>The partitioned Rhizobium etli genome: genetic and metabolic redundancy in seven interacting replicons.</title>
        <authorList>
            <person name="Gonzalez V."/>
            <person name="Santamaria R.I."/>
            <person name="Bustos P."/>
            <person name="Hernandez-Gonzalez I."/>
            <person name="Medrano-Soto A."/>
            <person name="Moreno-Hagelsieb G."/>
            <person name="Janga S.C."/>
            <person name="Ramirez M.A."/>
            <person name="Jimenez-Jacinto V."/>
            <person name="Collado-Vides J."/>
            <person name="Davila G."/>
        </authorList>
    </citation>
    <scope>NUCLEOTIDE SEQUENCE [LARGE SCALE GENOMIC DNA]</scope>
    <source>
        <strain evidence="3">ATCC 51251 / DSM 11541 / JCM 21823 / NBRC 15573 / CFN 42</strain>
    </source>
</reference>
<feature type="compositionally biased region" description="Polar residues" evidence="1">
    <location>
        <begin position="96"/>
        <end position="105"/>
    </location>
</feature>
<accession>Q8KLI4</accession>
<organism evidence="2 3">
    <name type="scientific">Rhizobium etli (strain ATCC 51251 / DSM 11541 / JCM 21823 / NBRC 15573 / CFN 42)</name>
    <dbReference type="NCBI Taxonomy" id="347834"/>
    <lineage>
        <taxon>Bacteria</taxon>
        <taxon>Pseudomonadati</taxon>
        <taxon>Pseudomonadota</taxon>
        <taxon>Alphaproteobacteria</taxon>
        <taxon>Hyphomicrobiales</taxon>
        <taxon>Rhizobiaceae</taxon>
        <taxon>Rhizobium/Agrobacterium group</taxon>
        <taxon>Rhizobium</taxon>
    </lineage>
</organism>
<proteinExistence type="predicted"/>
<dbReference type="EMBL" id="U80928">
    <property type="protein sequence ID" value="AAM54748.1"/>
    <property type="molecule type" value="Genomic_DNA"/>
</dbReference>
<gene>
    <name evidence="2" type="ordered locus">RHE_PD00311</name>
</gene>
<evidence type="ECO:0000313" key="2">
    <source>
        <dbReference type="EMBL" id="AAM54748.1"/>
    </source>
</evidence>
<keyword evidence="2" id="KW-0614">Plasmid</keyword>